<feature type="transmembrane region" description="Helical" evidence="1">
    <location>
        <begin position="79"/>
        <end position="100"/>
    </location>
</feature>
<keyword evidence="1" id="KW-0472">Membrane</keyword>
<protein>
    <submittedName>
        <fullName evidence="3">Tripartite tricarboxylate transporter TctB family protein</fullName>
    </submittedName>
</protein>
<dbReference type="RefSeq" id="WP_111537670.1">
    <property type="nucleotide sequence ID" value="NZ_QKZL01000010.1"/>
</dbReference>
<sequence>MRATDLTLGILVLLGGIAIYVSAMGFEVIPGQSYGAGTMPRAIAFATIGVGLFIAGKALMAGDRSLGFELRDWVRSGRALFRAGTALVLIVVYIVAAPFVGFTPAALFVLLAGMLVLGTRPLPAIAISIVATIAIQQSFGRLLLVPLPRSDLFSFLW</sequence>
<dbReference type="Proteomes" id="UP000248916">
    <property type="component" value="Unassembled WGS sequence"/>
</dbReference>
<proteinExistence type="predicted"/>
<comment type="caution">
    <text evidence="3">The sequence shown here is derived from an EMBL/GenBank/DDBJ whole genome shotgun (WGS) entry which is preliminary data.</text>
</comment>
<dbReference type="AlphaFoldDB" id="A0A2W7NET1"/>
<dbReference type="Pfam" id="PF07331">
    <property type="entry name" value="TctB"/>
    <property type="match status" value="1"/>
</dbReference>
<accession>A0A2W7NET1</accession>
<evidence type="ECO:0000259" key="2">
    <source>
        <dbReference type="Pfam" id="PF07331"/>
    </source>
</evidence>
<gene>
    <name evidence="3" type="ORF">LX81_02537</name>
</gene>
<feature type="domain" description="DUF1468" evidence="2">
    <location>
        <begin position="10"/>
        <end position="148"/>
    </location>
</feature>
<keyword evidence="1" id="KW-1133">Transmembrane helix</keyword>
<evidence type="ECO:0000313" key="3">
    <source>
        <dbReference type="EMBL" id="PZX15234.1"/>
    </source>
</evidence>
<dbReference type="EMBL" id="QKZL01000010">
    <property type="protein sequence ID" value="PZX15234.1"/>
    <property type="molecule type" value="Genomic_DNA"/>
</dbReference>
<evidence type="ECO:0000256" key="1">
    <source>
        <dbReference type="SAM" id="Phobius"/>
    </source>
</evidence>
<evidence type="ECO:0000313" key="4">
    <source>
        <dbReference type="Proteomes" id="UP000248916"/>
    </source>
</evidence>
<dbReference type="InterPro" id="IPR009936">
    <property type="entry name" value="DUF1468"/>
</dbReference>
<dbReference type="OrthoDB" id="6174504at2"/>
<keyword evidence="4" id="KW-1185">Reference proteome</keyword>
<feature type="transmembrane region" description="Helical" evidence="1">
    <location>
        <begin position="38"/>
        <end position="59"/>
    </location>
</feature>
<feature type="transmembrane region" description="Helical" evidence="1">
    <location>
        <begin position="106"/>
        <end position="135"/>
    </location>
</feature>
<keyword evidence="1" id="KW-0812">Transmembrane</keyword>
<name>A0A2W7NET1_9RHOB</name>
<feature type="transmembrane region" description="Helical" evidence="1">
    <location>
        <begin position="7"/>
        <end position="26"/>
    </location>
</feature>
<reference evidence="3 4" key="1">
    <citation type="submission" date="2018-06" db="EMBL/GenBank/DDBJ databases">
        <title>Genomic Encyclopedia of Archaeal and Bacterial Type Strains, Phase II (KMG-II): from individual species to whole genera.</title>
        <authorList>
            <person name="Goeker M."/>
        </authorList>
    </citation>
    <scope>NUCLEOTIDE SEQUENCE [LARGE SCALE GENOMIC DNA]</scope>
    <source>
        <strain evidence="3 4">DSM 22009</strain>
    </source>
</reference>
<organism evidence="3 4">
    <name type="scientific">Palleronia aestuarii</name>
    <dbReference type="NCBI Taxonomy" id="568105"/>
    <lineage>
        <taxon>Bacteria</taxon>
        <taxon>Pseudomonadati</taxon>
        <taxon>Pseudomonadota</taxon>
        <taxon>Alphaproteobacteria</taxon>
        <taxon>Rhodobacterales</taxon>
        <taxon>Roseobacteraceae</taxon>
        <taxon>Palleronia</taxon>
    </lineage>
</organism>